<comment type="subunit">
    <text evidence="10">Monomer. Associates with 30S ribosomal subunit, binds 16S rRNA.</text>
</comment>
<keyword evidence="5 10" id="KW-0547">Nucleotide-binding</keyword>
<comment type="similarity">
    <text evidence="10">Belongs to the TRAFAC class YlqF/YawG GTPase family. RsgA subfamily.</text>
</comment>
<dbReference type="Proteomes" id="UP000051645">
    <property type="component" value="Unassembled WGS sequence"/>
</dbReference>
<evidence type="ECO:0000256" key="6">
    <source>
        <dbReference type="ARBA" id="ARBA00022801"/>
    </source>
</evidence>
<dbReference type="EMBL" id="JQAZ01000001">
    <property type="protein sequence ID" value="KRN33825.1"/>
    <property type="molecule type" value="Genomic_DNA"/>
</dbReference>
<dbReference type="HAMAP" id="MF_01820">
    <property type="entry name" value="GTPase_RsgA"/>
    <property type="match status" value="1"/>
</dbReference>
<comment type="caution">
    <text evidence="13">The sequence shown here is derived from an EMBL/GenBank/DDBJ whole genome shotgun (WGS) entry which is preliminary data.</text>
</comment>
<proteinExistence type="inferred from homology"/>
<dbReference type="Gene3D" id="3.40.50.300">
    <property type="entry name" value="P-loop containing nucleotide triphosphate hydrolases"/>
    <property type="match status" value="1"/>
</dbReference>
<keyword evidence="7 10" id="KW-0862">Zinc</keyword>
<dbReference type="CDD" id="cd04466">
    <property type="entry name" value="S1_YloQ_GTPase"/>
    <property type="match status" value="1"/>
</dbReference>
<evidence type="ECO:0000256" key="9">
    <source>
        <dbReference type="ARBA" id="ARBA00023134"/>
    </source>
</evidence>
<dbReference type="InterPro" id="IPR030378">
    <property type="entry name" value="G_CP_dom"/>
</dbReference>
<keyword evidence="9 10" id="KW-0342">GTP-binding</keyword>
<keyword evidence="1 10" id="KW-0963">Cytoplasm</keyword>
<evidence type="ECO:0000256" key="1">
    <source>
        <dbReference type="ARBA" id="ARBA00022490"/>
    </source>
</evidence>
<dbReference type="PROSITE" id="PS50936">
    <property type="entry name" value="ENGC_GTPASE"/>
    <property type="match status" value="1"/>
</dbReference>
<evidence type="ECO:0000256" key="3">
    <source>
        <dbReference type="ARBA" id="ARBA00022723"/>
    </source>
</evidence>
<evidence type="ECO:0000313" key="16">
    <source>
        <dbReference type="Proteomes" id="UP000051751"/>
    </source>
</evidence>
<keyword evidence="2 10" id="KW-0690">Ribosome biogenesis</keyword>
<feature type="binding site" evidence="10">
    <location>
        <position position="261"/>
    </location>
    <ligand>
        <name>Zn(2+)</name>
        <dbReference type="ChEBI" id="CHEBI:29105"/>
    </ligand>
</feature>
<dbReference type="RefSeq" id="WP_057768398.1">
    <property type="nucleotide sequence ID" value="NZ_JQAT01000001.1"/>
</dbReference>
<accession>A0A0R2FNA7</accession>
<dbReference type="InterPro" id="IPR027417">
    <property type="entry name" value="P-loop_NTPase"/>
</dbReference>
<dbReference type="PANTHER" id="PTHR32120:SF11">
    <property type="entry name" value="SMALL RIBOSOMAL SUBUNIT BIOGENESIS GTPASE RSGA 1, MITOCHONDRIAL-RELATED"/>
    <property type="match status" value="1"/>
</dbReference>
<dbReference type="InterPro" id="IPR031944">
    <property type="entry name" value="RsgA_N"/>
</dbReference>
<feature type="domain" description="EngC GTPase" evidence="11">
    <location>
        <begin position="72"/>
        <end position="222"/>
    </location>
</feature>
<dbReference type="NCBIfam" id="TIGR00157">
    <property type="entry name" value="ribosome small subunit-dependent GTPase A"/>
    <property type="match status" value="1"/>
</dbReference>
<dbReference type="GO" id="GO:0005525">
    <property type="term" value="F:GTP binding"/>
    <property type="evidence" value="ECO:0007669"/>
    <property type="project" value="UniProtKB-UniRule"/>
</dbReference>
<feature type="binding site" evidence="10">
    <location>
        <begin position="167"/>
        <end position="175"/>
    </location>
    <ligand>
        <name>GTP</name>
        <dbReference type="ChEBI" id="CHEBI:37565"/>
    </ligand>
</feature>
<dbReference type="Proteomes" id="UP000051751">
    <property type="component" value="Unassembled WGS sequence"/>
</dbReference>
<dbReference type="SUPFAM" id="SSF52540">
    <property type="entry name" value="P-loop containing nucleoside triphosphate hydrolases"/>
    <property type="match status" value="1"/>
</dbReference>
<keyword evidence="6 10" id="KW-0378">Hydrolase</keyword>
<evidence type="ECO:0000256" key="5">
    <source>
        <dbReference type="ARBA" id="ARBA00022741"/>
    </source>
</evidence>
<evidence type="ECO:0000259" key="12">
    <source>
        <dbReference type="PROSITE" id="PS51721"/>
    </source>
</evidence>
<evidence type="ECO:0000313" key="15">
    <source>
        <dbReference type="Proteomes" id="UP000051645"/>
    </source>
</evidence>
<dbReference type="STRING" id="81857.IV38_GL000533"/>
<keyword evidence="3 10" id="KW-0479">Metal-binding</keyword>
<dbReference type="OrthoDB" id="9809485at2"/>
<feature type="binding site" evidence="10">
    <location>
        <position position="248"/>
    </location>
    <ligand>
        <name>Zn(2+)</name>
        <dbReference type="ChEBI" id="CHEBI:29105"/>
    </ligand>
</feature>
<evidence type="ECO:0000256" key="8">
    <source>
        <dbReference type="ARBA" id="ARBA00022884"/>
    </source>
</evidence>
<gene>
    <name evidence="10" type="primary">rsgA</name>
    <name evidence="13" type="ORF">IV38_GL000533</name>
    <name evidence="14" type="ORF">IV40_GL000135</name>
</gene>
<keyword evidence="4 10" id="KW-0699">rRNA-binding</keyword>
<dbReference type="InterPro" id="IPR010914">
    <property type="entry name" value="RsgA_GTPase_dom"/>
</dbReference>
<dbReference type="CDD" id="cd01854">
    <property type="entry name" value="YjeQ_EngC"/>
    <property type="match status" value="1"/>
</dbReference>
<dbReference type="Pfam" id="PF03193">
    <property type="entry name" value="RsgA_GTPase"/>
    <property type="match status" value="1"/>
</dbReference>
<comment type="function">
    <text evidence="10">One of several proteins that assist in the late maturation steps of the functional core of the 30S ribosomal subunit. Helps release RbfA from mature subunits. May play a role in the assembly of ribosomal proteins into the subunit. Circularly permuted GTPase that catalyzes slow GTP hydrolysis, GTPase activity is stimulated by the 30S ribosomal subunit.</text>
</comment>
<evidence type="ECO:0000256" key="4">
    <source>
        <dbReference type="ARBA" id="ARBA00022730"/>
    </source>
</evidence>
<dbReference type="PANTHER" id="PTHR32120">
    <property type="entry name" value="SMALL RIBOSOMAL SUBUNIT BIOGENESIS GTPASE RSGA"/>
    <property type="match status" value="1"/>
</dbReference>
<feature type="binding site" evidence="10">
    <location>
        <position position="255"/>
    </location>
    <ligand>
        <name>Zn(2+)</name>
        <dbReference type="ChEBI" id="CHEBI:29105"/>
    </ligand>
</feature>
<dbReference type="EC" id="3.6.1.-" evidence="10"/>
<feature type="binding site" evidence="10">
    <location>
        <begin position="112"/>
        <end position="115"/>
    </location>
    <ligand>
        <name>GTP</name>
        <dbReference type="ChEBI" id="CHEBI:37565"/>
    </ligand>
</feature>
<dbReference type="Gene3D" id="1.10.40.50">
    <property type="entry name" value="Probable gtpase engc, domain 3"/>
    <property type="match status" value="1"/>
</dbReference>
<comment type="subcellular location">
    <subcellularLocation>
        <location evidence="10">Cytoplasm</location>
    </subcellularLocation>
</comment>
<feature type="binding site" evidence="10">
    <location>
        <position position="253"/>
    </location>
    <ligand>
        <name>Zn(2+)</name>
        <dbReference type="ChEBI" id="CHEBI:29105"/>
    </ligand>
</feature>
<dbReference type="Gene3D" id="2.40.50.140">
    <property type="entry name" value="Nucleic acid-binding proteins"/>
    <property type="match status" value="1"/>
</dbReference>
<dbReference type="EMBL" id="JQAT01000001">
    <property type="protein sequence ID" value="KRN29646.1"/>
    <property type="molecule type" value="Genomic_DNA"/>
</dbReference>
<evidence type="ECO:0000256" key="7">
    <source>
        <dbReference type="ARBA" id="ARBA00022833"/>
    </source>
</evidence>
<keyword evidence="15" id="KW-1185">Reference proteome</keyword>
<dbReference type="GO" id="GO:0003924">
    <property type="term" value="F:GTPase activity"/>
    <property type="evidence" value="ECO:0007669"/>
    <property type="project" value="UniProtKB-UniRule"/>
</dbReference>
<evidence type="ECO:0000256" key="10">
    <source>
        <dbReference type="HAMAP-Rule" id="MF_01820"/>
    </source>
</evidence>
<dbReference type="AlphaFoldDB" id="A0A0R2FNA7"/>
<dbReference type="SUPFAM" id="SSF50249">
    <property type="entry name" value="Nucleic acid-binding proteins"/>
    <property type="match status" value="1"/>
</dbReference>
<sequence length="298" mass="33416">MQKGQIIRAISGFYDLASDGNVYRTRGRGNFRKRGIKPLVGDWGEFESSSETEGYLLNILPRENELVRPPVANVDQAVIVTSCVEPQFSANLLDRFLVYLESKGIKAVIYLTKTDLASEQQLAELKTISDYYRSIGYPVVMPEQVFDQASLEQLEATFKQQLTIFTGQSGAGKSTLLNHIAPDLHLKTAAISQSLNRGKHTTRHVELIPLAGGLVADTPGFSSLSILKIPLTELPNDFPDFVAAAPYCKFRSCLHVKEPDCEVKRRVDDGRILKSRYTDYLQFRGEIMQQKPTYSHKE</sequence>
<dbReference type="Pfam" id="PF16745">
    <property type="entry name" value="RsgA_N"/>
    <property type="match status" value="1"/>
</dbReference>
<dbReference type="PROSITE" id="PS51721">
    <property type="entry name" value="G_CP"/>
    <property type="match status" value="1"/>
</dbReference>
<dbReference type="GO" id="GO:0046872">
    <property type="term" value="F:metal ion binding"/>
    <property type="evidence" value="ECO:0007669"/>
    <property type="project" value="UniProtKB-KW"/>
</dbReference>
<reference evidence="15 16" key="1">
    <citation type="journal article" date="2015" name="Genome Announc.">
        <title>Expanding the biotechnology potential of lactobacilli through comparative genomics of 213 strains and associated genera.</title>
        <authorList>
            <person name="Sun Z."/>
            <person name="Harris H.M."/>
            <person name="McCann A."/>
            <person name="Guo C."/>
            <person name="Argimon S."/>
            <person name="Zhang W."/>
            <person name="Yang X."/>
            <person name="Jeffery I.B."/>
            <person name="Cooney J.C."/>
            <person name="Kagawa T.F."/>
            <person name="Liu W."/>
            <person name="Song Y."/>
            <person name="Salvetti E."/>
            <person name="Wrobel A."/>
            <person name="Rasinkangas P."/>
            <person name="Parkhill J."/>
            <person name="Rea M.C."/>
            <person name="O'Sullivan O."/>
            <person name="Ritari J."/>
            <person name="Douillard F.P."/>
            <person name="Paul Ross R."/>
            <person name="Yang R."/>
            <person name="Briner A.E."/>
            <person name="Felis G.E."/>
            <person name="de Vos W.M."/>
            <person name="Barrangou R."/>
            <person name="Klaenhammer T.R."/>
            <person name="Caufield P.W."/>
            <person name="Cui Y."/>
            <person name="Zhang H."/>
            <person name="O'Toole P.W."/>
        </authorList>
    </citation>
    <scope>NUCLEOTIDE SEQUENCE [LARGE SCALE GENOMIC DNA]</scope>
    <source>
        <strain evidence="13 16">ATCC BAA-66</strain>
        <strain evidence="14 15">DSM 13344</strain>
    </source>
</reference>
<name>A0A0R2FNA7_9LACO</name>
<dbReference type="InterPro" id="IPR004881">
    <property type="entry name" value="Ribosome_biogen_GTPase_RsgA"/>
</dbReference>
<evidence type="ECO:0000313" key="14">
    <source>
        <dbReference type="EMBL" id="KRN33825.1"/>
    </source>
</evidence>
<keyword evidence="8 10" id="KW-0694">RNA-binding</keyword>
<dbReference type="InterPro" id="IPR012340">
    <property type="entry name" value="NA-bd_OB-fold"/>
</dbReference>
<protein>
    <recommendedName>
        <fullName evidence="10">Small ribosomal subunit biogenesis GTPase RsgA</fullName>
        <ecNumber evidence="10">3.6.1.-</ecNumber>
    </recommendedName>
</protein>
<evidence type="ECO:0000259" key="11">
    <source>
        <dbReference type="PROSITE" id="PS50936"/>
    </source>
</evidence>
<dbReference type="GO" id="GO:0019843">
    <property type="term" value="F:rRNA binding"/>
    <property type="evidence" value="ECO:0007669"/>
    <property type="project" value="UniProtKB-KW"/>
</dbReference>
<feature type="domain" description="CP-type G" evidence="12">
    <location>
        <begin position="63"/>
        <end position="224"/>
    </location>
</feature>
<organism evidence="13 16">
    <name type="scientific">Lactobacillus selangorensis</name>
    <dbReference type="NCBI Taxonomy" id="81857"/>
    <lineage>
        <taxon>Bacteria</taxon>
        <taxon>Bacillati</taxon>
        <taxon>Bacillota</taxon>
        <taxon>Bacilli</taxon>
        <taxon>Lactobacillales</taxon>
        <taxon>Lactobacillaceae</taxon>
        <taxon>Lactobacillus</taxon>
    </lineage>
</organism>
<evidence type="ECO:0000313" key="13">
    <source>
        <dbReference type="EMBL" id="KRN29646.1"/>
    </source>
</evidence>
<dbReference type="GO" id="GO:0042274">
    <property type="term" value="P:ribosomal small subunit biogenesis"/>
    <property type="evidence" value="ECO:0007669"/>
    <property type="project" value="UniProtKB-UniRule"/>
</dbReference>
<comment type="cofactor">
    <cofactor evidence="10">
        <name>Zn(2+)</name>
        <dbReference type="ChEBI" id="CHEBI:29105"/>
    </cofactor>
    <text evidence="10">Binds 1 zinc ion per subunit.</text>
</comment>
<evidence type="ECO:0000256" key="2">
    <source>
        <dbReference type="ARBA" id="ARBA00022517"/>
    </source>
</evidence>
<dbReference type="GO" id="GO:0005737">
    <property type="term" value="C:cytoplasm"/>
    <property type="evidence" value="ECO:0007669"/>
    <property type="project" value="UniProtKB-SubCell"/>
</dbReference>
<dbReference type="PATRIC" id="fig|81857.3.peg.538"/>